<dbReference type="SMART" id="SM00388">
    <property type="entry name" value="HisKA"/>
    <property type="match status" value="1"/>
</dbReference>
<name>A0ABV8H3E7_9BACI</name>
<dbReference type="Proteomes" id="UP001595772">
    <property type="component" value="Unassembled WGS sequence"/>
</dbReference>
<reference evidence="18" key="1">
    <citation type="journal article" date="2019" name="Int. J. Syst. Evol. Microbiol.">
        <title>The Global Catalogue of Microorganisms (GCM) 10K type strain sequencing project: providing services to taxonomists for standard genome sequencing and annotation.</title>
        <authorList>
            <consortium name="The Broad Institute Genomics Platform"/>
            <consortium name="The Broad Institute Genome Sequencing Center for Infectious Disease"/>
            <person name="Wu L."/>
            <person name="Ma J."/>
        </authorList>
    </citation>
    <scope>NUCLEOTIDE SEQUENCE [LARGE SCALE GENOMIC DNA]</scope>
    <source>
        <strain evidence="18">IBRC-M 10703</strain>
    </source>
</reference>
<dbReference type="PRINTS" id="PR00344">
    <property type="entry name" value="BCTRLSENSOR"/>
</dbReference>
<evidence type="ECO:0000256" key="6">
    <source>
        <dbReference type="ARBA" id="ARBA00022679"/>
    </source>
</evidence>
<evidence type="ECO:0000256" key="10">
    <source>
        <dbReference type="ARBA" id="ARBA00022840"/>
    </source>
</evidence>
<dbReference type="InterPro" id="IPR050398">
    <property type="entry name" value="HssS/ArlS-like"/>
</dbReference>
<evidence type="ECO:0000256" key="1">
    <source>
        <dbReference type="ARBA" id="ARBA00000085"/>
    </source>
</evidence>
<keyword evidence="10" id="KW-0067">ATP-binding</keyword>
<evidence type="ECO:0000313" key="18">
    <source>
        <dbReference type="Proteomes" id="UP001595772"/>
    </source>
</evidence>
<dbReference type="Gene3D" id="1.10.287.130">
    <property type="match status" value="1"/>
</dbReference>
<dbReference type="GO" id="GO:0016301">
    <property type="term" value="F:kinase activity"/>
    <property type="evidence" value="ECO:0007669"/>
    <property type="project" value="UniProtKB-KW"/>
</dbReference>
<keyword evidence="12" id="KW-0902">Two-component regulatory system</keyword>
<organism evidence="17 18">
    <name type="scientific">Oceanobacillus longus</name>
    <dbReference type="NCBI Taxonomy" id="930120"/>
    <lineage>
        <taxon>Bacteria</taxon>
        <taxon>Bacillati</taxon>
        <taxon>Bacillota</taxon>
        <taxon>Bacilli</taxon>
        <taxon>Bacillales</taxon>
        <taxon>Bacillaceae</taxon>
        <taxon>Oceanobacillus</taxon>
    </lineage>
</organism>
<evidence type="ECO:0000256" key="14">
    <source>
        <dbReference type="SAM" id="Phobius"/>
    </source>
</evidence>
<keyword evidence="13 14" id="KW-0472">Membrane</keyword>
<dbReference type="RefSeq" id="WP_379497858.1">
    <property type="nucleotide sequence ID" value="NZ_JBHSAO010000012.1"/>
</dbReference>
<comment type="caution">
    <text evidence="17">The sequence shown here is derived from an EMBL/GenBank/DDBJ whole genome shotgun (WGS) entry which is preliminary data.</text>
</comment>
<evidence type="ECO:0000256" key="7">
    <source>
        <dbReference type="ARBA" id="ARBA00022692"/>
    </source>
</evidence>
<accession>A0ABV8H3E7</accession>
<comment type="subcellular location">
    <subcellularLocation>
        <location evidence="2">Cell membrane</location>
        <topology evidence="2">Multi-pass membrane protein</topology>
    </subcellularLocation>
</comment>
<dbReference type="Gene3D" id="3.30.565.10">
    <property type="entry name" value="Histidine kinase-like ATPase, C-terminal domain"/>
    <property type="match status" value="1"/>
</dbReference>
<evidence type="ECO:0000256" key="13">
    <source>
        <dbReference type="ARBA" id="ARBA00023136"/>
    </source>
</evidence>
<dbReference type="InterPro" id="IPR005467">
    <property type="entry name" value="His_kinase_dom"/>
</dbReference>
<dbReference type="PROSITE" id="PS50109">
    <property type="entry name" value="HIS_KIN"/>
    <property type="match status" value="1"/>
</dbReference>
<dbReference type="SMART" id="SM00387">
    <property type="entry name" value="HATPase_c"/>
    <property type="match status" value="1"/>
</dbReference>
<dbReference type="Pfam" id="PF00512">
    <property type="entry name" value="HisKA"/>
    <property type="match status" value="1"/>
</dbReference>
<dbReference type="PANTHER" id="PTHR45528">
    <property type="entry name" value="SENSOR HISTIDINE KINASE CPXA"/>
    <property type="match status" value="1"/>
</dbReference>
<dbReference type="EMBL" id="JBHSAO010000012">
    <property type="protein sequence ID" value="MFC4025362.1"/>
    <property type="molecule type" value="Genomic_DNA"/>
</dbReference>
<keyword evidence="6" id="KW-0808">Transferase</keyword>
<dbReference type="InterPro" id="IPR003594">
    <property type="entry name" value="HATPase_dom"/>
</dbReference>
<dbReference type="CDD" id="cd00075">
    <property type="entry name" value="HATPase"/>
    <property type="match status" value="1"/>
</dbReference>
<dbReference type="Gene3D" id="6.10.340.10">
    <property type="match status" value="1"/>
</dbReference>
<dbReference type="InterPro" id="IPR036097">
    <property type="entry name" value="HisK_dim/P_sf"/>
</dbReference>
<proteinExistence type="predicted"/>
<dbReference type="PROSITE" id="PS50885">
    <property type="entry name" value="HAMP"/>
    <property type="match status" value="1"/>
</dbReference>
<dbReference type="PANTHER" id="PTHR45528:SF1">
    <property type="entry name" value="SENSOR HISTIDINE KINASE CPXA"/>
    <property type="match status" value="1"/>
</dbReference>
<evidence type="ECO:0000256" key="5">
    <source>
        <dbReference type="ARBA" id="ARBA00022553"/>
    </source>
</evidence>
<gene>
    <name evidence="17" type="ORF">ACFOUV_16365</name>
</gene>
<evidence type="ECO:0000259" key="16">
    <source>
        <dbReference type="PROSITE" id="PS50885"/>
    </source>
</evidence>
<evidence type="ECO:0000256" key="9">
    <source>
        <dbReference type="ARBA" id="ARBA00022777"/>
    </source>
</evidence>
<keyword evidence="18" id="KW-1185">Reference proteome</keyword>
<dbReference type="EC" id="2.7.13.3" evidence="3"/>
<dbReference type="Pfam" id="PF02518">
    <property type="entry name" value="HATPase_c"/>
    <property type="match status" value="1"/>
</dbReference>
<feature type="domain" description="Histidine kinase" evidence="15">
    <location>
        <begin position="235"/>
        <end position="443"/>
    </location>
</feature>
<evidence type="ECO:0000256" key="8">
    <source>
        <dbReference type="ARBA" id="ARBA00022741"/>
    </source>
</evidence>
<evidence type="ECO:0000259" key="15">
    <source>
        <dbReference type="PROSITE" id="PS50109"/>
    </source>
</evidence>
<keyword evidence="5" id="KW-0597">Phosphoprotein</keyword>
<dbReference type="SUPFAM" id="SSF55874">
    <property type="entry name" value="ATPase domain of HSP90 chaperone/DNA topoisomerase II/histidine kinase"/>
    <property type="match status" value="1"/>
</dbReference>
<keyword evidence="11 14" id="KW-1133">Transmembrane helix</keyword>
<dbReference type="InterPro" id="IPR003660">
    <property type="entry name" value="HAMP_dom"/>
</dbReference>
<keyword evidence="4" id="KW-1003">Cell membrane</keyword>
<sequence>MKLQSQLNAAFTALLIVIMTAAGYVIYSLIMDLLIQDEQRQLEETGELLVSVLNEQYGTESDLRQFNEFLKEQNLQLFMYDRNQDAVLFSTMSLPVVNEFFQQNDFSANETLWEYGNERFVTSRILFYDISGLELILLTPMDDLEMVQQDFFNRLFLVFLIGVVAAVLLSYFMTNKLVTPLSQLKSQLKKIEKRKFNEMDRVKATDEIKEVEQGVFDMAQELQRYMNSQQTFFQNASHELKTPLMTIQGYAEGIKDGIFDEKEREKGLEVMVTEVNRLKGIINEMILLAKLDSEPSDSEPVPIDAKVLIDKVIDRALPIITEKGINFEQSVENNIMIVADEEKMLRAVLNIVFNGIRHANSKVRVQVFKKKQTIEMLVEDDGEGVPAEEAAHIFHRFVKGKNGETGLGLAIARAIIEQSNGTISVDRSELGGAKFKILFETGKEKS</sequence>
<evidence type="ECO:0000256" key="11">
    <source>
        <dbReference type="ARBA" id="ARBA00022989"/>
    </source>
</evidence>
<evidence type="ECO:0000256" key="12">
    <source>
        <dbReference type="ARBA" id="ARBA00023012"/>
    </source>
</evidence>
<dbReference type="InterPro" id="IPR003661">
    <property type="entry name" value="HisK_dim/P_dom"/>
</dbReference>
<dbReference type="InterPro" id="IPR004358">
    <property type="entry name" value="Sig_transdc_His_kin-like_C"/>
</dbReference>
<evidence type="ECO:0000256" key="2">
    <source>
        <dbReference type="ARBA" id="ARBA00004651"/>
    </source>
</evidence>
<evidence type="ECO:0000256" key="4">
    <source>
        <dbReference type="ARBA" id="ARBA00022475"/>
    </source>
</evidence>
<dbReference type="SUPFAM" id="SSF47384">
    <property type="entry name" value="Homodimeric domain of signal transducing histidine kinase"/>
    <property type="match status" value="1"/>
</dbReference>
<dbReference type="InterPro" id="IPR036890">
    <property type="entry name" value="HATPase_C_sf"/>
</dbReference>
<evidence type="ECO:0000313" key="17">
    <source>
        <dbReference type="EMBL" id="MFC4025362.1"/>
    </source>
</evidence>
<keyword evidence="9 17" id="KW-0418">Kinase</keyword>
<keyword evidence="8" id="KW-0547">Nucleotide-binding</keyword>
<keyword evidence="7 14" id="KW-0812">Transmembrane</keyword>
<evidence type="ECO:0000256" key="3">
    <source>
        <dbReference type="ARBA" id="ARBA00012438"/>
    </source>
</evidence>
<feature type="transmembrane region" description="Helical" evidence="14">
    <location>
        <begin position="6"/>
        <end position="30"/>
    </location>
</feature>
<dbReference type="CDD" id="cd00082">
    <property type="entry name" value="HisKA"/>
    <property type="match status" value="1"/>
</dbReference>
<feature type="domain" description="HAMP" evidence="16">
    <location>
        <begin position="175"/>
        <end position="227"/>
    </location>
</feature>
<feature type="transmembrane region" description="Helical" evidence="14">
    <location>
        <begin position="151"/>
        <end position="173"/>
    </location>
</feature>
<comment type="catalytic activity">
    <reaction evidence="1">
        <text>ATP + protein L-histidine = ADP + protein N-phospho-L-histidine.</text>
        <dbReference type="EC" id="2.7.13.3"/>
    </reaction>
</comment>
<protein>
    <recommendedName>
        <fullName evidence="3">histidine kinase</fullName>
        <ecNumber evidence="3">2.7.13.3</ecNumber>
    </recommendedName>
</protein>